<dbReference type="InterPro" id="IPR036412">
    <property type="entry name" value="HAD-like_sf"/>
</dbReference>
<dbReference type="InterPro" id="IPR007827">
    <property type="entry name" value="DUF705"/>
</dbReference>
<dbReference type="EMBL" id="OR723730">
    <property type="protein sequence ID" value="WYD57101.1"/>
    <property type="molecule type" value="Genomic_DNA"/>
</dbReference>
<evidence type="ECO:0000313" key="1">
    <source>
        <dbReference type="EMBL" id="WYD57101.1"/>
    </source>
</evidence>
<dbReference type="SUPFAM" id="SSF56784">
    <property type="entry name" value="HAD-like"/>
    <property type="match status" value="1"/>
</dbReference>
<name>A0AAN0LW89_9BACU</name>
<sequence length="304" mass="35706">MEAWLFIDNRNSQYDDNVLFITSESPLAKSYSFHVKNYIKYIVVKLYSHIPEEGIINYLCETWNLTEIVYVKFETSDDMRSIRKFLNDEFLSTKLGPAFVLREDLSLTDVKALLEWGKYDLSDVSLITEYGLYSTVRHVIVFDLDNTLITDSIPAELRCHYIPQSLAKLHEDHILVLWSYGNVEHVRKSLIEINLPQNIFTCIICGGRSAKTDNIDKTKRIFVVENNIRDVANLPKSVTVVTQYLNAEFIYYFKSFTLVDDKKSNQINYDYFIQCKRAKKPMNDWRMYHEVIVKNIQHFDSIMN</sequence>
<reference evidence="1" key="1">
    <citation type="submission" date="2023-10" db="EMBL/GenBank/DDBJ databases">
        <authorList>
            <person name="Wang Q."/>
        </authorList>
    </citation>
    <scope>NUCLEOTIDE SEQUENCE</scope>
    <source>
        <strain evidence="1">BJZYA2014</strain>
    </source>
</reference>
<accession>A0AAN0LW89</accession>
<gene>
    <name evidence="1" type="primary">38k</name>
    <name evidence="1" type="ORF">NezhNPV_ORF56</name>
</gene>
<dbReference type="NCBIfam" id="TIGR01681">
    <property type="entry name" value="HAD-SF-IIIC"/>
    <property type="match status" value="1"/>
</dbReference>
<dbReference type="InterPro" id="IPR010033">
    <property type="entry name" value="HAD_SF_ppase_IIIC"/>
</dbReference>
<dbReference type="Pfam" id="PF05152">
    <property type="entry name" value="DUF705"/>
    <property type="match status" value="1"/>
</dbReference>
<organism evidence="1">
    <name type="scientific">Nesodiprion zhejiangensis nucleopolyhedrovirus</name>
    <dbReference type="NCBI Taxonomy" id="3135970"/>
    <lineage>
        <taxon>Viruses</taxon>
        <taxon>Viruses incertae sedis</taxon>
        <taxon>Naldaviricetes</taxon>
        <taxon>Lefavirales</taxon>
        <taxon>Baculoviridae</taxon>
    </lineage>
</organism>
<proteinExistence type="predicted"/>
<dbReference type="NCBIfam" id="TIGR01684">
    <property type="entry name" value="viral_ppase"/>
    <property type="match status" value="1"/>
</dbReference>
<protein>
    <submittedName>
        <fullName evidence="1">38k</fullName>
    </submittedName>
</protein>